<evidence type="ECO:0000313" key="3">
    <source>
        <dbReference type="Proteomes" id="UP000240572"/>
    </source>
</evidence>
<reference evidence="2 3" key="1">
    <citation type="submission" date="2018-03" db="EMBL/GenBank/DDBJ databases">
        <title>Genomic Encyclopedia of Type Strains, Phase III (KMG-III): the genomes of soil and plant-associated and newly described type strains.</title>
        <authorList>
            <person name="Whitman W."/>
        </authorList>
    </citation>
    <scope>NUCLEOTIDE SEQUENCE [LARGE SCALE GENOMIC DNA]</scope>
    <source>
        <strain evidence="2 3">CGMCC 1.12700</strain>
    </source>
</reference>
<dbReference type="EMBL" id="PYGD01000001">
    <property type="protein sequence ID" value="PSK94769.1"/>
    <property type="molecule type" value="Genomic_DNA"/>
</dbReference>
<dbReference type="RefSeq" id="WP_181358337.1">
    <property type="nucleotide sequence ID" value="NZ_PYGD01000001.1"/>
</dbReference>
<name>A0A2P8DC38_9BACT</name>
<keyword evidence="1" id="KW-0732">Signal</keyword>
<dbReference type="InterPro" id="IPR049804">
    <property type="entry name" value="Choice_anch_L"/>
</dbReference>
<gene>
    <name evidence="2" type="ORF">B0I18_101929</name>
</gene>
<evidence type="ECO:0000313" key="2">
    <source>
        <dbReference type="EMBL" id="PSK94769.1"/>
    </source>
</evidence>
<comment type="caution">
    <text evidence="2">The sequence shown here is derived from an EMBL/GenBank/DDBJ whole genome shotgun (WGS) entry which is preliminary data.</text>
</comment>
<dbReference type="NCBIfam" id="TIGR04131">
    <property type="entry name" value="Bac_Flav_CTERM"/>
    <property type="match status" value="1"/>
</dbReference>
<accession>A0A2P8DC38</accession>
<sequence>MRKALLLLGIMISIHFGLRAQIDVVDNQTAQALAQTLVGQGVVLLNPVLNCPGIANGKFRLTAGTTNLGIDSGIVLTSGRAMSIPGDIGVNGPNVAPSSGPSQSNGAPGDPDLNTVLAGLLSKDRCNLEFDFVPAGDTVKFDYVFGSSEYMNYSCSSFNDIFGFFISGPGYTAPRNIALIPGTNIPICVNSTTGVTTGAQCSAMGPGSPFSIYYVDNVGGATITYSGFTKIYTAVAAVIPCDTFHLKLAIADGSGSGIDEILDSGVFLKAGSLNSTGIKLTPESTNGGADTKAHCIRGCKSGFIRFARPAVRPTPLTIKYLISGSAVNGVDYQTITDSIIIPANQIAAELEIKPKLVQYPSGVKEVIIRALSPYTCGNGQPNVVDTAVMYIHDSLFVEIPTAPVTVCPNTEITITANIDTSLNFYWNPTALIPDPLPLGLTIHPKPTVTTQFSITVTQPGAPATCPPVRRNYIANVEPLPRIKLPAKDTTICVGADSVDLSVYALPTGIAYQYNWSPATYLRDNSSANNKLKAPVGDYRYVITATTPVAGCSSKDSFTVHVVPPFEFVSVRPVDTTIRYGDQIQFDSESEAIYWLWNPITYLSDPTAKAPYATPLESTRYTLVGINKYGCRDTALVNVKVIYEPNSGMPNAFSPNGDGLNDIFRVENLRYDKLTEFRIFNRYGQMVFETLDGRKGWDGTYNGQPAPMDVYFYTVKLTLPNGTERAFKGEVTLIR</sequence>
<dbReference type="Proteomes" id="UP000240572">
    <property type="component" value="Unassembled WGS sequence"/>
</dbReference>
<feature type="chain" id="PRO_5015181899" evidence="1">
    <location>
        <begin position="21"/>
        <end position="734"/>
    </location>
</feature>
<dbReference type="AlphaFoldDB" id="A0A2P8DC38"/>
<dbReference type="InterPro" id="IPR026341">
    <property type="entry name" value="T9SS_type_B"/>
</dbReference>
<organism evidence="2 3">
    <name type="scientific">Taibaiella chishuiensis</name>
    <dbReference type="NCBI Taxonomy" id="1434707"/>
    <lineage>
        <taxon>Bacteria</taxon>
        <taxon>Pseudomonadati</taxon>
        <taxon>Bacteroidota</taxon>
        <taxon>Chitinophagia</taxon>
        <taxon>Chitinophagales</taxon>
        <taxon>Chitinophagaceae</taxon>
        <taxon>Taibaiella</taxon>
    </lineage>
</organism>
<proteinExistence type="predicted"/>
<dbReference type="NCBIfam" id="NF038133">
    <property type="entry name" value="choice_anch_L"/>
    <property type="match status" value="1"/>
</dbReference>
<dbReference type="Pfam" id="PF13585">
    <property type="entry name" value="CHU_C"/>
    <property type="match status" value="1"/>
</dbReference>
<feature type="signal peptide" evidence="1">
    <location>
        <begin position="1"/>
        <end position="20"/>
    </location>
</feature>
<keyword evidence="3" id="KW-1185">Reference proteome</keyword>
<evidence type="ECO:0000256" key="1">
    <source>
        <dbReference type="SAM" id="SignalP"/>
    </source>
</evidence>
<protein>
    <submittedName>
        <fullName evidence="2">Gliding motility-associated-like protein</fullName>
    </submittedName>
</protein>